<feature type="compositionally biased region" description="Basic and acidic residues" evidence="1">
    <location>
        <begin position="143"/>
        <end position="163"/>
    </location>
</feature>
<dbReference type="InterPro" id="IPR036273">
    <property type="entry name" value="CRAL/TRIO_N_dom_sf"/>
</dbReference>
<reference evidence="3 4" key="1">
    <citation type="journal article" date="2010" name="Nature">
        <title>The Ectocarpus genome and the independent evolution of multicellularity in brown algae.</title>
        <authorList>
            <person name="Cock J.M."/>
            <person name="Sterck L."/>
            <person name="Rouze P."/>
            <person name="Scornet D."/>
            <person name="Allen A.E."/>
            <person name="Amoutzias G."/>
            <person name="Anthouard V."/>
            <person name="Artiguenave F."/>
            <person name="Aury J.M."/>
            <person name="Badger J.H."/>
            <person name="Beszteri B."/>
            <person name="Billiau K."/>
            <person name="Bonnet E."/>
            <person name="Bothwell J.H."/>
            <person name="Bowler C."/>
            <person name="Boyen C."/>
            <person name="Brownlee C."/>
            <person name="Carrano C.J."/>
            <person name="Charrier B."/>
            <person name="Cho G.Y."/>
            <person name="Coelho S.M."/>
            <person name="Collen J."/>
            <person name="Corre E."/>
            <person name="Da Silva C."/>
            <person name="Delage L."/>
            <person name="Delaroque N."/>
            <person name="Dittami S.M."/>
            <person name="Doulbeau S."/>
            <person name="Elias M."/>
            <person name="Farnham G."/>
            <person name="Gachon C.M."/>
            <person name="Gschloessl B."/>
            <person name="Heesch S."/>
            <person name="Jabbari K."/>
            <person name="Jubin C."/>
            <person name="Kawai H."/>
            <person name="Kimura K."/>
            <person name="Kloareg B."/>
            <person name="Kupper F.C."/>
            <person name="Lang D."/>
            <person name="Le Bail A."/>
            <person name="Leblanc C."/>
            <person name="Lerouge P."/>
            <person name="Lohr M."/>
            <person name="Lopez P.J."/>
            <person name="Martens C."/>
            <person name="Maumus F."/>
            <person name="Michel G."/>
            <person name="Miranda-Saavedra D."/>
            <person name="Morales J."/>
            <person name="Moreau H."/>
            <person name="Motomura T."/>
            <person name="Nagasato C."/>
            <person name="Napoli C.A."/>
            <person name="Nelson D.R."/>
            <person name="Nyvall-Collen P."/>
            <person name="Peters A.F."/>
            <person name="Pommier C."/>
            <person name="Potin P."/>
            <person name="Poulain J."/>
            <person name="Quesneville H."/>
            <person name="Read B."/>
            <person name="Rensing S.A."/>
            <person name="Ritter A."/>
            <person name="Rousvoal S."/>
            <person name="Samanta M."/>
            <person name="Samson G."/>
            <person name="Schroeder D.C."/>
            <person name="Segurens B."/>
            <person name="Strittmatter M."/>
            <person name="Tonon T."/>
            <person name="Tregear J.W."/>
            <person name="Valentin K."/>
            <person name="von Dassow P."/>
            <person name="Yamagishi T."/>
            <person name="Van de Peer Y."/>
            <person name="Wincker P."/>
        </authorList>
    </citation>
    <scope>NUCLEOTIDE SEQUENCE [LARGE SCALE GENOMIC DNA]</scope>
    <source>
        <strain evidence="4">Ec32 / CCAP1310/4</strain>
    </source>
</reference>
<feature type="compositionally biased region" description="Low complexity" evidence="1">
    <location>
        <begin position="699"/>
        <end position="720"/>
    </location>
</feature>
<dbReference type="CDD" id="cd00170">
    <property type="entry name" value="SEC14"/>
    <property type="match status" value="1"/>
</dbReference>
<dbReference type="Proteomes" id="UP000002630">
    <property type="component" value="Linkage Group LG10"/>
</dbReference>
<dbReference type="EMBL" id="FN649735">
    <property type="protein sequence ID" value="CBJ30377.1"/>
    <property type="molecule type" value="Genomic_DNA"/>
</dbReference>
<dbReference type="Gene3D" id="3.40.525.10">
    <property type="entry name" value="CRAL-TRIO lipid binding domain"/>
    <property type="match status" value="2"/>
</dbReference>
<dbReference type="OrthoDB" id="59899at2759"/>
<feature type="compositionally biased region" description="Low complexity" evidence="1">
    <location>
        <begin position="85"/>
        <end position="99"/>
    </location>
</feature>
<feature type="compositionally biased region" description="Low complexity" evidence="1">
    <location>
        <begin position="794"/>
        <end position="804"/>
    </location>
</feature>
<dbReference type="STRING" id="2880.D7FPB8"/>
<dbReference type="InterPro" id="IPR036865">
    <property type="entry name" value="CRAL-TRIO_dom_sf"/>
</dbReference>
<dbReference type="EMBL" id="FN648347">
    <property type="protein sequence ID" value="CBJ30377.1"/>
    <property type="molecule type" value="Genomic_DNA"/>
</dbReference>
<dbReference type="InterPro" id="IPR051026">
    <property type="entry name" value="PI/PC_transfer"/>
</dbReference>
<keyword evidence="4" id="KW-1185">Reference proteome</keyword>
<dbReference type="AlphaFoldDB" id="D7FPB8"/>
<feature type="compositionally biased region" description="Basic residues" evidence="1">
    <location>
        <begin position="642"/>
        <end position="652"/>
    </location>
</feature>
<proteinExistence type="predicted"/>
<name>D7FPB8_ECTSI</name>
<dbReference type="PANTHER" id="PTHR45657">
    <property type="entry name" value="CRAL-TRIO DOMAIN-CONTAINING PROTEIN YKL091C-RELATED"/>
    <property type="match status" value="1"/>
</dbReference>
<dbReference type="InParanoid" id="D7FPB8"/>
<evidence type="ECO:0000313" key="3">
    <source>
        <dbReference type="EMBL" id="CBJ30377.1"/>
    </source>
</evidence>
<dbReference type="InterPro" id="IPR001251">
    <property type="entry name" value="CRAL-TRIO_dom"/>
</dbReference>
<dbReference type="PANTHER" id="PTHR45657:SF1">
    <property type="entry name" value="CRAL-TRIO DOMAIN-CONTAINING PROTEIN YKL091C-RELATED"/>
    <property type="match status" value="1"/>
</dbReference>
<accession>D7FPB8</accession>
<feature type="domain" description="CRAL-TRIO" evidence="2">
    <location>
        <begin position="291"/>
        <end position="594"/>
    </location>
</feature>
<evidence type="ECO:0000259" key="2">
    <source>
        <dbReference type="PROSITE" id="PS50191"/>
    </source>
</evidence>
<feature type="compositionally biased region" description="Basic and acidic residues" evidence="1">
    <location>
        <begin position="684"/>
        <end position="695"/>
    </location>
</feature>
<organism evidence="3 4">
    <name type="scientific">Ectocarpus siliculosus</name>
    <name type="common">Brown alga</name>
    <name type="synonym">Conferva siliculosa</name>
    <dbReference type="NCBI Taxonomy" id="2880"/>
    <lineage>
        <taxon>Eukaryota</taxon>
        <taxon>Sar</taxon>
        <taxon>Stramenopiles</taxon>
        <taxon>Ochrophyta</taxon>
        <taxon>PX clade</taxon>
        <taxon>Phaeophyceae</taxon>
        <taxon>Ectocarpales</taxon>
        <taxon>Ectocarpaceae</taxon>
        <taxon>Ectocarpus</taxon>
    </lineage>
</organism>
<protein>
    <recommendedName>
        <fullName evidence="2">CRAL-TRIO domain-containing protein</fullName>
    </recommendedName>
</protein>
<dbReference type="Pfam" id="PF00650">
    <property type="entry name" value="CRAL_TRIO"/>
    <property type="match status" value="1"/>
</dbReference>
<gene>
    <name evidence="3" type="ORF">Esi_0188_0023</name>
</gene>
<feature type="region of interest" description="Disordered" evidence="1">
    <location>
        <begin position="619"/>
        <end position="835"/>
    </location>
</feature>
<feature type="region of interest" description="Disordered" evidence="1">
    <location>
        <begin position="1"/>
        <end position="166"/>
    </location>
</feature>
<dbReference type="SUPFAM" id="SSF52087">
    <property type="entry name" value="CRAL/TRIO domain"/>
    <property type="match status" value="2"/>
</dbReference>
<evidence type="ECO:0000313" key="4">
    <source>
        <dbReference type="Proteomes" id="UP000002630"/>
    </source>
</evidence>
<sequence>MGRWRMMARSMRPQQMGRPWQLILLGAPQPTTAAKSPPGLLKGSPRQQPPTSQKVHEAKENQSVSSGAAQSGRSTATTGDREIVGTAAAAGILGASGSTPAEEEPVGMSKEGVETSSTGLDEAEATAAEAAAAAAAAAGADGDQVKVSKKDEEEGINERTERDEAMEEELEAAAIREILGLRSAQDRKVQVAATRAVEALPPTQRECFEDVKAFAFGGAIEGKEGAGLSEEEVEALNTVAICGDRDGVVLAFLRHSKFDVRKAKESMRRCCAWRKENEADDLFKRAVSPAKMKKYRTHWPTGFHKQDRAGRPVFYDRVGQSDLSKLREDPDGLDQDEMVQIFTQNMEILKMPENQQYAVLAEMRPLIGELSRLTALDPALAAGQKVVLDMATALDHCEHIIQPDTGAMWLHEELLSPSEEGEQTDREQIVKQLTTLFKLVHPKGLPGLAPGGSEASASSRRQRVQLLMQVRRRFVLTRLSREAGRPVDQMTTVLDLTGLGMKHMRQAKEAMAYTRRISDIFQDNYSGMTCSLLILNAPWVFSKGWQVVESFLSEDTVAKVKVLGKGEAGLQQLEEYIPKENIPEFLGGESRAVIGPSDPLWSDFDRAVRLWGDDGDPFLDPSEVKRVSRRIAGERTSSASKSKSKSKSKSRSTSRSAVAAPGAKGAQEQAVPASVTATTGAVERGNRRGAADGGRKVRVTSSRGAAAASVSRVGKTTRSSSSKRSKRQLDSGKTVKGESEGGLGHADGEPAVDGEKHEDRRKRKSHRRQRDGLVSSEGTTGAGRPSLSSHRRASSSSVSRGAASDEAGSPSRKTRGSKRTTPQEDDSEEGTDTEDIIRDDGKAVALGDTVIGERALQGVAKALGPVLGAYFLQIVAGLASVGRVLWGTVESVLLLLRDLFFEQIEVEE</sequence>
<dbReference type="PROSITE" id="PS50191">
    <property type="entry name" value="CRAL_TRIO"/>
    <property type="match status" value="1"/>
</dbReference>
<dbReference type="SMART" id="SM00516">
    <property type="entry name" value="SEC14"/>
    <property type="match status" value="1"/>
</dbReference>
<feature type="compositionally biased region" description="Basic residues" evidence="1">
    <location>
        <begin position="759"/>
        <end position="769"/>
    </location>
</feature>
<feature type="compositionally biased region" description="Acidic residues" evidence="1">
    <location>
        <begin position="823"/>
        <end position="834"/>
    </location>
</feature>
<evidence type="ECO:0000256" key="1">
    <source>
        <dbReference type="SAM" id="MobiDB-lite"/>
    </source>
</evidence>
<feature type="compositionally biased region" description="Polar residues" evidence="1">
    <location>
        <begin position="61"/>
        <end position="78"/>
    </location>
</feature>
<dbReference type="eggNOG" id="KOG1471">
    <property type="taxonomic scope" value="Eukaryota"/>
</dbReference>
<dbReference type="SUPFAM" id="SSF46938">
    <property type="entry name" value="CRAL/TRIO N-terminal domain"/>
    <property type="match status" value="1"/>
</dbReference>
<feature type="compositionally biased region" description="Basic and acidic residues" evidence="1">
    <location>
        <begin position="727"/>
        <end position="739"/>
    </location>
</feature>
<feature type="compositionally biased region" description="Low complexity" evidence="1">
    <location>
        <begin position="125"/>
        <end position="140"/>
    </location>
</feature>